<dbReference type="Proteomes" id="UP000799118">
    <property type="component" value="Unassembled WGS sequence"/>
</dbReference>
<organism evidence="1 2">
    <name type="scientific">Gymnopus androsaceus JB14</name>
    <dbReference type="NCBI Taxonomy" id="1447944"/>
    <lineage>
        <taxon>Eukaryota</taxon>
        <taxon>Fungi</taxon>
        <taxon>Dikarya</taxon>
        <taxon>Basidiomycota</taxon>
        <taxon>Agaricomycotina</taxon>
        <taxon>Agaricomycetes</taxon>
        <taxon>Agaricomycetidae</taxon>
        <taxon>Agaricales</taxon>
        <taxon>Marasmiineae</taxon>
        <taxon>Omphalotaceae</taxon>
        <taxon>Gymnopus</taxon>
    </lineage>
</organism>
<reference evidence="1" key="1">
    <citation type="journal article" date="2019" name="Environ. Microbiol.">
        <title>Fungal ecological strategies reflected in gene transcription - a case study of two litter decomposers.</title>
        <authorList>
            <person name="Barbi F."/>
            <person name="Kohler A."/>
            <person name="Barry K."/>
            <person name="Baskaran P."/>
            <person name="Daum C."/>
            <person name="Fauchery L."/>
            <person name="Ihrmark K."/>
            <person name="Kuo A."/>
            <person name="LaButti K."/>
            <person name="Lipzen A."/>
            <person name="Morin E."/>
            <person name="Grigoriev I.V."/>
            <person name="Henrissat B."/>
            <person name="Lindahl B."/>
            <person name="Martin F."/>
        </authorList>
    </citation>
    <scope>NUCLEOTIDE SEQUENCE</scope>
    <source>
        <strain evidence="1">JB14</strain>
    </source>
</reference>
<keyword evidence="2" id="KW-1185">Reference proteome</keyword>
<name>A0A6A4IHI5_9AGAR</name>
<dbReference type="OrthoDB" id="3365698at2759"/>
<gene>
    <name evidence="1" type="ORF">BT96DRAFT_1084622</name>
</gene>
<accession>A0A6A4IHI5</accession>
<proteinExistence type="predicted"/>
<dbReference type="AlphaFoldDB" id="A0A6A4IHI5"/>
<protein>
    <recommendedName>
        <fullName evidence="3">F-box domain-containing protein</fullName>
    </recommendedName>
</protein>
<dbReference type="EMBL" id="ML769387">
    <property type="protein sequence ID" value="KAE9409460.1"/>
    <property type="molecule type" value="Genomic_DNA"/>
</dbReference>
<evidence type="ECO:0000313" key="1">
    <source>
        <dbReference type="EMBL" id="KAE9409460.1"/>
    </source>
</evidence>
<evidence type="ECO:0000313" key="2">
    <source>
        <dbReference type="Proteomes" id="UP000799118"/>
    </source>
</evidence>
<evidence type="ECO:0008006" key="3">
    <source>
        <dbReference type="Google" id="ProtNLM"/>
    </source>
</evidence>
<sequence>MNFRDWKRKFGRVQTLLDSLLSEKQRIETYIQAHTTLLSPMRQIPQETLTEIFIHCLPAEPSLCGPKFE</sequence>